<dbReference type="InterPro" id="IPR013507">
    <property type="entry name" value="DNA_mismatch_S5_2-like"/>
</dbReference>
<dbReference type="EMBL" id="AP024110">
    <property type="protein sequence ID" value="BCM25163.1"/>
    <property type="molecule type" value="Genomic_DNA"/>
</dbReference>
<keyword evidence="3 5" id="KW-0227">DNA damage</keyword>
<evidence type="ECO:0000313" key="8">
    <source>
        <dbReference type="EMBL" id="BCM25163.1"/>
    </source>
</evidence>
<dbReference type="InterPro" id="IPR002099">
    <property type="entry name" value="MutL/Mlh/PMS"/>
</dbReference>
<keyword evidence="9" id="KW-1185">Reference proteome</keyword>
<dbReference type="GO" id="GO:0140664">
    <property type="term" value="F:ATP-dependent DNA damage sensor activity"/>
    <property type="evidence" value="ECO:0007669"/>
    <property type="project" value="InterPro"/>
</dbReference>
<dbReference type="InterPro" id="IPR042120">
    <property type="entry name" value="MutL_C_dimsub"/>
</dbReference>
<accession>A0A8D5G340</accession>
<gene>
    <name evidence="5 8" type="primary">mutL</name>
    <name evidence="8" type="ORF">ZMTM_14220</name>
</gene>
<dbReference type="GO" id="GO:0032300">
    <property type="term" value="C:mismatch repair complex"/>
    <property type="evidence" value="ECO:0007669"/>
    <property type="project" value="InterPro"/>
</dbReference>
<dbReference type="Proteomes" id="UP000826722">
    <property type="component" value="Chromosome"/>
</dbReference>
<dbReference type="Gene3D" id="3.30.1540.20">
    <property type="entry name" value="MutL, C-terminal domain, dimerisation subdomain"/>
    <property type="match status" value="1"/>
</dbReference>
<proteinExistence type="inferred from homology"/>
<comment type="similarity">
    <text evidence="1 5">Belongs to the DNA mismatch repair MutL/HexB family.</text>
</comment>
<dbReference type="InterPro" id="IPR036890">
    <property type="entry name" value="HATPase_C_sf"/>
</dbReference>
<dbReference type="SMART" id="SM01340">
    <property type="entry name" value="DNA_mis_repair"/>
    <property type="match status" value="1"/>
</dbReference>
<dbReference type="GO" id="GO:0006298">
    <property type="term" value="P:mismatch repair"/>
    <property type="evidence" value="ECO:0007669"/>
    <property type="project" value="UniProtKB-UniRule"/>
</dbReference>
<dbReference type="PANTHER" id="PTHR10073:SF12">
    <property type="entry name" value="DNA MISMATCH REPAIR PROTEIN MLH1"/>
    <property type="match status" value="1"/>
</dbReference>
<dbReference type="NCBIfam" id="TIGR00585">
    <property type="entry name" value="mutl"/>
    <property type="match status" value="1"/>
</dbReference>
<dbReference type="Gene3D" id="3.30.565.10">
    <property type="entry name" value="Histidine kinase-like ATPase, C-terminal domain"/>
    <property type="match status" value="1"/>
</dbReference>
<comment type="function">
    <text evidence="5">This protein is involved in the repair of mismatches in DNA. It is required for dam-dependent methyl-directed DNA mismatch repair. May act as a 'molecular matchmaker', a protein that promotes the formation of a stable complex between two or more DNA-binding proteins in an ATP-dependent manner without itself being part of a final effector complex.</text>
</comment>
<evidence type="ECO:0000256" key="5">
    <source>
        <dbReference type="HAMAP-Rule" id="MF_00149"/>
    </source>
</evidence>
<dbReference type="InterPro" id="IPR014721">
    <property type="entry name" value="Ribsml_uS5_D2-typ_fold_subgr"/>
</dbReference>
<dbReference type="InterPro" id="IPR042121">
    <property type="entry name" value="MutL_C_regsub"/>
</dbReference>
<dbReference type="PANTHER" id="PTHR10073">
    <property type="entry name" value="DNA MISMATCH REPAIR PROTEIN MLH, PMS, MUTL"/>
    <property type="match status" value="1"/>
</dbReference>
<dbReference type="GO" id="GO:0016887">
    <property type="term" value="F:ATP hydrolysis activity"/>
    <property type="evidence" value="ECO:0007669"/>
    <property type="project" value="InterPro"/>
</dbReference>
<dbReference type="GO" id="GO:0030983">
    <property type="term" value="F:mismatched DNA binding"/>
    <property type="evidence" value="ECO:0007669"/>
    <property type="project" value="InterPro"/>
</dbReference>
<dbReference type="PROSITE" id="PS00058">
    <property type="entry name" value="DNA_MISMATCH_REPAIR_1"/>
    <property type="match status" value="1"/>
</dbReference>
<evidence type="ECO:0000256" key="4">
    <source>
        <dbReference type="ARBA" id="ARBA00023204"/>
    </source>
</evidence>
<dbReference type="InterPro" id="IPR037198">
    <property type="entry name" value="MutL_C_sf"/>
</dbReference>
<evidence type="ECO:0000256" key="3">
    <source>
        <dbReference type="ARBA" id="ARBA00022763"/>
    </source>
</evidence>
<dbReference type="GO" id="GO:0005524">
    <property type="term" value="F:ATP binding"/>
    <property type="evidence" value="ECO:0007669"/>
    <property type="project" value="InterPro"/>
</dbReference>
<dbReference type="Pfam" id="PF13589">
    <property type="entry name" value="HATPase_c_3"/>
    <property type="match status" value="1"/>
</dbReference>
<dbReference type="Gene3D" id="3.30.1370.100">
    <property type="entry name" value="MutL, C-terminal domain, regulatory subdomain"/>
    <property type="match status" value="1"/>
</dbReference>
<dbReference type="Pfam" id="PF01119">
    <property type="entry name" value="DNA_mis_repair"/>
    <property type="match status" value="1"/>
</dbReference>
<feature type="domain" description="MutL C-terminal dimerisation" evidence="6">
    <location>
        <begin position="420"/>
        <end position="568"/>
    </location>
</feature>
<dbReference type="InterPro" id="IPR020667">
    <property type="entry name" value="DNA_mismatch_repair_MutL"/>
</dbReference>
<dbReference type="InterPro" id="IPR038973">
    <property type="entry name" value="MutL/Mlh/Pms-like"/>
</dbReference>
<dbReference type="SMART" id="SM00853">
    <property type="entry name" value="MutL_C"/>
    <property type="match status" value="1"/>
</dbReference>
<dbReference type="HAMAP" id="MF_00149">
    <property type="entry name" value="DNA_mis_repair"/>
    <property type="match status" value="1"/>
</dbReference>
<name>A0A8D5G340_9PROT</name>
<evidence type="ECO:0000259" key="7">
    <source>
        <dbReference type="SMART" id="SM01340"/>
    </source>
</evidence>
<dbReference type="CDD" id="cd03482">
    <property type="entry name" value="MutL_Trans_MutL"/>
    <property type="match status" value="1"/>
</dbReference>
<evidence type="ECO:0000259" key="6">
    <source>
        <dbReference type="SMART" id="SM00853"/>
    </source>
</evidence>
<dbReference type="SUPFAM" id="SSF118116">
    <property type="entry name" value="DNA mismatch repair protein MutL"/>
    <property type="match status" value="1"/>
</dbReference>
<dbReference type="SUPFAM" id="SSF55874">
    <property type="entry name" value="ATPase domain of HSP90 chaperone/DNA topoisomerase II/histidine kinase"/>
    <property type="match status" value="1"/>
</dbReference>
<organism evidence="8 9">
    <name type="scientific">Methyloradius palustris</name>
    <dbReference type="NCBI Taxonomy" id="2778876"/>
    <lineage>
        <taxon>Bacteria</taxon>
        <taxon>Pseudomonadati</taxon>
        <taxon>Pseudomonadota</taxon>
        <taxon>Betaproteobacteria</taxon>
        <taxon>Nitrosomonadales</taxon>
        <taxon>Methylophilaceae</taxon>
        <taxon>Methyloradius</taxon>
    </lineage>
</organism>
<reference evidence="8" key="1">
    <citation type="journal article" date="2021" name="Arch. Microbiol.">
        <title>Methyloradius palustris gen. nov., sp. nov., a methanol-oxidizing bacterium isolated from snow.</title>
        <authorList>
            <person name="Miyadera T."/>
            <person name="Kojima H."/>
            <person name="Fukui M."/>
        </authorList>
    </citation>
    <scope>NUCLEOTIDE SEQUENCE</scope>
    <source>
        <strain evidence="8">Zm11</strain>
    </source>
</reference>
<dbReference type="InterPro" id="IPR014790">
    <property type="entry name" value="MutL_C"/>
</dbReference>
<dbReference type="KEGG" id="mpau:ZMTM_14220"/>
<dbReference type="CDD" id="cd16926">
    <property type="entry name" value="HATPase_MutL-MLH-PMS-like"/>
    <property type="match status" value="1"/>
</dbReference>
<protein>
    <recommendedName>
        <fullName evidence="2 5">DNA mismatch repair protein MutL</fullName>
    </recommendedName>
</protein>
<dbReference type="InterPro" id="IPR014762">
    <property type="entry name" value="DNA_mismatch_repair_CS"/>
</dbReference>
<dbReference type="RefSeq" id="WP_221763284.1">
    <property type="nucleotide sequence ID" value="NZ_AP024110.1"/>
</dbReference>
<dbReference type="SUPFAM" id="SSF54211">
    <property type="entry name" value="Ribosomal protein S5 domain 2-like"/>
    <property type="match status" value="1"/>
</dbReference>
<dbReference type="FunFam" id="3.30.565.10:FF:000003">
    <property type="entry name" value="DNA mismatch repair endonuclease MutL"/>
    <property type="match status" value="1"/>
</dbReference>
<evidence type="ECO:0000256" key="2">
    <source>
        <dbReference type="ARBA" id="ARBA00021975"/>
    </source>
</evidence>
<dbReference type="InterPro" id="IPR020568">
    <property type="entry name" value="Ribosomal_Su5_D2-typ_SF"/>
</dbReference>
<dbReference type="Pfam" id="PF08676">
    <property type="entry name" value="MutL_C"/>
    <property type="match status" value="1"/>
</dbReference>
<evidence type="ECO:0000256" key="1">
    <source>
        <dbReference type="ARBA" id="ARBA00006082"/>
    </source>
</evidence>
<keyword evidence="4 5" id="KW-0234">DNA repair</keyword>
<sequence length="612" mass="66743">MPAIRLLPDQLISQIAAGEVVERPASALKELLENSLDAGSTDITVTLLNGGVKQLRVADNGTGVAKDDLALALTRHATSKIATLDDLEAVASLGFRGEALASIASVSRTQIISRYQDDHHAWRIESEGSAISAIEPAALGIGTIVEVHDLYFNTPARRKFLKTEGTEFGHCEEAFRRVALSRPDVAFMLQHNGRALARLNIADPQKRFGEILGAEFSAESFALDESAAGLRLWGMAAKPTFSRNARDTQYVYVNGRFVRDKLISHAIRQAYQDVLHHDRHPAFVLFLELDTSLVDVNVHPSKTEVRFRDGQAVHRFVFHALHKALATPTGASNLVTASQAPTNPFSPTFGNAASYPTFQSQIDLRANEAPNFYQTLFGNAGLQGNSAQNANALGGNIHEAPSDAPFSPNYDSQDFPLGFAVAQIHGVYVLAQNSLGLVVVDMHAAHERIMYEKLKAALDTSFVPMQPLLLPVSFNADRLEVATVQEQQSSEQGSGLAQLGFDLAILSPTTLAVRAVPVMLQDADAVALARDVLKDLREYGASRALTERRNEMLGTMACHAAVRANRNLTIPEMNALLRDMEATERSGQCNHGRPTWFQVSMSDLDKMFMRGK</sequence>
<evidence type="ECO:0000313" key="9">
    <source>
        <dbReference type="Proteomes" id="UP000826722"/>
    </source>
</evidence>
<dbReference type="Gene3D" id="3.30.230.10">
    <property type="match status" value="1"/>
</dbReference>
<feature type="domain" description="DNA mismatch repair protein S5" evidence="7">
    <location>
        <begin position="208"/>
        <end position="326"/>
    </location>
</feature>
<dbReference type="AlphaFoldDB" id="A0A8D5G340"/>